<reference evidence="2 3" key="1">
    <citation type="submission" date="2019-05" db="EMBL/GenBank/DDBJ databases">
        <title>Another draft genome of Portunus trituberculatus and its Hox gene families provides insights of decapod evolution.</title>
        <authorList>
            <person name="Jeong J.-H."/>
            <person name="Song I."/>
            <person name="Kim S."/>
            <person name="Choi T."/>
            <person name="Kim D."/>
            <person name="Ryu S."/>
            <person name="Kim W."/>
        </authorList>
    </citation>
    <scope>NUCLEOTIDE SEQUENCE [LARGE SCALE GENOMIC DNA]</scope>
    <source>
        <tissue evidence="2">Muscle</tissue>
    </source>
</reference>
<accession>A0A5B7JRZ0</accession>
<organism evidence="2 3">
    <name type="scientific">Portunus trituberculatus</name>
    <name type="common">Swimming crab</name>
    <name type="synonym">Neptunus trituberculatus</name>
    <dbReference type="NCBI Taxonomy" id="210409"/>
    <lineage>
        <taxon>Eukaryota</taxon>
        <taxon>Metazoa</taxon>
        <taxon>Ecdysozoa</taxon>
        <taxon>Arthropoda</taxon>
        <taxon>Crustacea</taxon>
        <taxon>Multicrustacea</taxon>
        <taxon>Malacostraca</taxon>
        <taxon>Eumalacostraca</taxon>
        <taxon>Eucarida</taxon>
        <taxon>Decapoda</taxon>
        <taxon>Pleocyemata</taxon>
        <taxon>Brachyura</taxon>
        <taxon>Eubrachyura</taxon>
        <taxon>Portunoidea</taxon>
        <taxon>Portunidae</taxon>
        <taxon>Portuninae</taxon>
        <taxon>Portunus</taxon>
    </lineage>
</organism>
<feature type="region of interest" description="Disordered" evidence="1">
    <location>
        <begin position="87"/>
        <end position="106"/>
    </location>
</feature>
<dbReference type="Proteomes" id="UP000324222">
    <property type="component" value="Unassembled WGS sequence"/>
</dbReference>
<dbReference type="AlphaFoldDB" id="A0A5B7JRZ0"/>
<comment type="caution">
    <text evidence="2">The sequence shown here is derived from an EMBL/GenBank/DDBJ whole genome shotgun (WGS) entry which is preliminary data.</text>
</comment>
<keyword evidence="3" id="KW-1185">Reference proteome</keyword>
<protein>
    <submittedName>
        <fullName evidence="2">Uncharacterized protein</fullName>
    </submittedName>
</protein>
<dbReference type="EMBL" id="VSRR010118921">
    <property type="protein sequence ID" value="MPC99570.1"/>
    <property type="molecule type" value="Genomic_DNA"/>
</dbReference>
<evidence type="ECO:0000313" key="2">
    <source>
        <dbReference type="EMBL" id="MPC99570.1"/>
    </source>
</evidence>
<evidence type="ECO:0000256" key="1">
    <source>
        <dbReference type="SAM" id="MobiDB-lite"/>
    </source>
</evidence>
<sequence>MRIVVLQWEKEEEVEKGRKWVAVEVVAAWLAPRRREEEGGQQRQRGPNCYEALDILYAATGPRLPPIPPTLCQTCSEPQCGSSRCEQRSSLPTLNCPPPGTRYSCG</sequence>
<proteinExistence type="predicted"/>
<gene>
    <name evidence="2" type="ORF">E2C01_094993</name>
</gene>
<name>A0A5B7JRZ0_PORTR</name>
<evidence type="ECO:0000313" key="3">
    <source>
        <dbReference type="Proteomes" id="UP000324222"/>
    </source>
</evidence>